<accession>A0A4Z0GZ32</accession>
<keyword evidence="2" id="KW-0732">Signal</keyword>
<proteinExistence type="predicted"/>
<comment type="caution">
    <text evidence="3">The sequence shown here is derived from an EMBL/GenBank/DDBJ whole genome shotgun (WGS) entry which is preliminary data.</text>
</comment>
<reference evidence="3 4" key="1">
    <citation type="journal article" date="2003" name="Int. J. Syst. Evol. Microbiol.">
        <title>Halobacillus salinus sp. nov., isolated from a salt lake on the coast of the East Sea in Korea.</title>
        <authorList>
            <person name="Yoon J.H."/>
            <person name="Kang K.H."/>
            <person name="Park Y.H."/>
        </authorList>
    </citation>
    <scope>NUCLEOTIDE SEQUENCE [LARGE SCALE GENOMIC DNA]</scope>
    <source>
        <strain evidence="3 4">HSL-3</strain>
    </source>
</reference>
<evidence type="ECO:0000313" key="3">
    <source>
        <dbReference type="EMBL" id="TGB01944.1"/>
    </source>
</evidence>
<dbReference type="EMBL" id="SRJC01000004">
    <property type="protein sequence ID" value="TGB01944.1"/>
    <property type="molecule type" value="Genomic_DNA"/>
</dbReference>
<sequence length="62" mass="6608">MLKKWLLAIGLTSVLTLAACGGDDEGDMEDQESGEMEDSGSDDGEMDSSEDNESSEDSESEE</sequence>
<evidence type="ECO:0000256" key="2">
    <source>
        <dbReference type="SAM" id="SignalP"/>
    </source>
</evidence>
<feature type="region of interest" description="Disordered" evidence="1">
    <location>
        <begin position="19"/>
        <end position="62"/>
    </location>
</feature>
<dbReference type="AlphaFoldDB" id="A0A4Z0GZ32"/>
<feature type="chain" id="PRO_5038995239" description="DNA primase" evidence="2">
    <location>
        <begin position="19"/>
        <end position="62"/>
    </location>
</feature>
<dbReference type="Proteomes" id="UP000297982">
    <property type="component" value="Unassembled WGS sequence"/>
</dbReference>
<protein>
    <recommendedName>
        <fullName evidence="5">DNA primase</fullName>
    </recommendedName>
</protein>
<feature type="signal peptide" evidence="2">
    <location>
        <begin position="1"/>
        <end position="18"/>
    </location>
</feature>
<evidence type="ECO:0008006" key="5">
    <source>
        <dbReference type="Google" id="ProtNLM"/>
    </source>
</evidence>
<dbReference type="RefSeq" id="WP_079477204.1">
    <property type="nucleotide sequence ID" value="NZ_FVYZ01000002.1"/>
</dbReference>
<gene>
    <name evidence="3" type="ORF">E4663_15030</name>
</gene>
<feature type="compositionally biased region" description="Acidic residues" evidence="1">
    <location>
        <begin position="22"/>
        <end position="62"/>
    </location>
</feature>
<organism evidence="3 4">
    <name type="scientific">Halobacillus salinus</name>
    <dbReference type="NCBI Taxonomy" id="192814"/>
    <lineage>
        <taxon>Bacteria</taxon>
        <taxon>Bacillati</taxon>
        <taxon>Bacillota</taxon>
        <taxon>Bacilli</taxon>
        <taxon>Bacillales</taxon>
        <taxon>Bacillaceae</taxon>
        <taxon>Halobacillus</taxon>
    </lineage>
</organism>
<dbReference type="PROSITE" id="PS51257">
    <property type="entry name" value="PROKAR_LIPOPROTEIN"/>
    <property type="match status" value="1"/>
</dbReference>
<evidence type="ECO:0000256" key="1">
    <source>
        <dbReference type="SAM" id="MobiDB-lite"/>
    </source>
</evidence>
<evidence type="ECO:0000313" key="4">
    <source>
        <dbReference type="Proteomes" id="UP000297982"/>
    </source>
</evidence>
<name>A0A4Z0GZ32_9BACI</name>
<keyword evidence="4" id="KW-1185">Reference proteome</keyword>
<dbReference type="STRING" id="192814.GCA_900166575_03784"/>